<keyword evidence="2" id="KW-1133">Transmembrane helix</keyword>
<sequence>MEAGSGPSWRTLLLQFIAPSAIATLISSALAIYNLRIAEIDKQRDYETTFTKVLTDTVLPKSNVFKAQSTLEDEQEMSAYLFALDGLAQTETQHRTVLLLAARLLNANPNREDTGSPAARFLDVAIGDIQDELSRGRNADLNGRLNAMVTSPTFVDLVAAGYATQYYNDAQKQTSFARPTRLGDQDIAHEAKARLLDAVGVRTSEGWIHVASWVTTYRVKVGDQCQPFGEAQSALDRGQLPPLERSLAEYVVPLPDALWIASFGASAARSTSPPCGGTAAPARAAGDGTSPVPASSPARIPPALRPLRPRLLRDEAPRTHVAADGTFMRGTLGRVVGDVLPTDCLQLIALRPVLVFVPDWQIDKKGDGRHAGLLHLWAHVRKGAAGCPE</sequence>
<proteinExistence type="predicted"/>
<evidence type="ECO:0000313" key="3">
    <source>
        <dbReference type="EMBL" id="BDE04982.1"/>
    </source>
</evidence>
<gene>
    <name evidence="3" type="ORF">WPS_02580</name>
</gene>
<evidence type="ECO:0000256" key="2">
    <source>
        <dbReference type="SAM" id="Phobius"/>
    </source>
</evidence>
<feature type="transmembrane region" description="Helical" evidence="2">
    <location>
        <begin position="12"/>
        <end position="35"/>
    </location>
</feature>
<organism evidence="3 4">
    <name type="scientific">Vulcanimicrobium alpinum</name>
    <dbReference type="NCBI Taxonomy" id="3016050"/>
    <lineage>
        <taxon>Bacteria</taxon>
        <taxon>Bacillati</taxon>
        <taxon>Vulcanimicrobiota</taxon>
        <taxon>Vulcanimicrobiia</taxon>
        <taxon>Vulcanimicrobiales</taxon>
        <taxon>Vulcanimicrobiaceae</taxon>
        <taxon>Vulcanimicrobium</taxon>
    </lineage>
</organism>
<evidence type="ECO:0000313" key="4">
    <source>
        <dbReference type="Proteomes" id="UP001317532"/>
    </source>
</evidence>
<accession>A0AAN1XSC6</accession>
<feature type="region of interest" description="Disordered" evidence="1">
    <location>
        <begin position="270"/>
        <end position="300"/>
    </location>
</feature>
<keyword evidence="4" id="KW-1185">Reference proteome</keyword>
<dbReference type="EMBL" id="AP025523">
    <property type="protein sequence ID" value="BDE04982.1"/>
    <property type="molecule type" value="Genomic_DNA"/>
</dbReference>
<name>A0AAN1XSC6_UNVUL</name>
<dbReference type="RefSeq" id="WP_317996057.1">
    <property type="nucleotide sequence ID" value="NZ_AP025523.1"/>
</dbReference>
<evidence type="ECO:0000256" key="1">
    <source>
        <dbReference type="SAM" id="MobiDB-lite"/>
    </source>
</evidence>
<keyword evidence="2" id="KW-0472">Membrane</keyword>
<reference evidence="3 4" key="1">
    <citation type="journal article" date="2022" name="ISME Commun">
        <title>Vulcanimicrobium alpinus gen. nov. sp. nov., the first cultivated representative of the candidate phylum 'Eremiobacterota', is a metabolically versatile aerobic anoxygenic phototroph.</title>
        <authorList>
            <person name="Yabe S."/>
            <person name="Muto K."/>
            <person name="Abe K."/>
            <person name="Yokota A."/>
            <person name="Staudigel H."/>
            <person name="Tebo B.M."/>
        </authorList>
    </citation>
    <scope>NUCLEOTIDE SEQUENCE [LARGE SCALE GENOMIC DNA]</scope>
    <source>
        <strain evidence="3 4">WC8-2</strain>
    </source>
</reference>
<dbReference type="Proteomes" id="UP001317532">
    <property type="component" value="Chromosome"/>
</dbReference>
<dbReference type="KEGG" id="vab:WPS_02580"/>
<protein>
    <submittedName>
        <fullName evidence="3">Uncharacterized protein</fullName>
    </submittedName>
</protein>
<dbReference type="AlphaFoldDB" id="A0AAN1XSC6"/>
<keyword evidence="2" id="KW-0812">Transmembrane</keyword>